<name>A0AAD8QBE1_9PEZI</name>
<organism evidence="2 3">
    <name type="scientific">Colletotrichum navitas</name>
    <dbReference type="NCBI Taxonomy" id="681940"/>
    <lineage>
        <taxon>Eukaryota</taxon>
        <taxon>Fungi</taxon>
        <taxon>Dikarya</taxon>
        <taxon>Ascomycota</taxon>
        <taxon>Pezizomycotina</taxon>
        <taxon>Sordariomycetes</taxon>
        <taxon>Hypocreomycetidae</taxon>
        <taxon>Glomerellales</taxon>
        <taxon>Glomerellaceae</taxon>
        <taxon>Colletotrichum</taxon>
        <taxon>Colletotrichum graminicola species complex</taxon>
    </lineage>
</organism>
<reference evidence="2" key="1">
    <citation type="submission" date="2021-06" db="EMBL/GenBank/DDBJ databases">
        <title>Comparative genomics, transcriptomics and evolutionary studies reveal genomic signatures of adaptation to plant cell wall in hemibiotrophic fungi.</title>
        <authorList>
            <consortium name="DOE Joint Genome Institute"/>
            <person name="Baroncelli R."/>
            <person name="Diaz J.F."/>
            <person name="Benocci T."/>
            <person name="Peng M."/>
            <person name="Battaglia E."/>
            <person name="Haridas S."/>
            <person name="Andreopoulos W."/>
            <person name="Labutti K."/>
            <person name="Pangilinan J."/>
            <person name="Floch G.L."/>
            <person name="Makela M.R."/>
            <person name="Henrissat B."/>
            <person name="Grigoriev I.V."/>
            <person name="Crouch J.A."/>
            <person name="De Vries R.P."/>
            <person name="Sukno S.A."/>
            <person name="Thon M.R."/>
        </authorList>
    </citation>
    <scope>NUCLEOTIDE SEQUENCE</scope>
    <source>
        <strain evidence="2">CBS 125086</strain>
    </source>
</reference>
<dbReference type="AlphaFoldDB" id="A0AAD8QBE1"/>
<proteinExistence type="predicted"/>
<comment type="caution">
    <text evidence="2">The sequence shown here is derived from an EMBL/GenBank/DDBJ whole genome shotgun (WGS) entry which is preliminary data.</text>
</comment>
<accession>A0AAD8QBE1</accession>
<sequence length="163" mass="17504">MHHPLPASAAWTNRVPISERGLDCSKGGVFLDALVCLAALLHRPYICRGIYLHCVLVTPLCRAACHLMLLTNLVIDARIHGISLPGLHVSFDKATRPARKWCQTKLCKLSQKSFSVAVVSGAREAGNVSSNRGRLTSAHGTSPHQPTPAAASIVSGDHHPPLR</sequence>
<evidence type="ECO:0000313" key="3">
    <source>
        <dbReference type="Proteomes" id="UP001230504"/>
    </source>
</evidence>
<dbReference type="Proteomes" id="UP001230504">
    <property type="component" value="Unassembled WGS sequence"/>
</dbReference>
<protein>
    <submittedName>
        <fullName evidence="2">Uncharacterized protein</fullName>
    </submittedName>
</protein>
<evidence type="ECO:0000256" key="1">
    <source>
        <dbReference type="SAM" id="MobiDB-lite"/>
    </source>
</evidence>
<feature type="compositionally biased region" description="Polar residues" evidence="1">
    <location>
        <begin position="127"/>
        <end position="144"/>
    </location>
</feature>
<dbReference type="GeneID" id="85435206"/>
<evidence type="ECO:0000313" key="2">
    <source>
        <dbReference type="EMBL" id="KAK1599490.1"/>
    </source>
</evidence>
<dbReference type="RefSeq" id="XP_060420079.1">
    <property type="nucleotide sequence ID" value="XM_060550966.1"/>
</dbReference>
<gene>
    <name evidence="2" type="ORF">LY79DRAFT_142223</name>
</gene>
<keyword evidence="3" id="KW-1185">Reference proteome</keyword>
<dbReference type="EMBL" id="JAHLJV010000002">
    <property type="protein sequence ID" value="KAK1599490.1"/>
    <property type="molecule type" value="Genomic_DNA"/>
</dbReference>
<feature type="region of interest" description="Disordered" evidence="1">
    <location>
        <begin position="127"/>
        <end position="163"/>
    </location>
</feature>